<evidence type="ECO:0000256" key="1">
    <source>
        <dbReference type="SAM" id="MobiDB-lite"/>
    </source>
</evidence>
<sequence length="405" mass="44866">MGREKVHLGGPTSVAARAPVPATPFNNRAMGPPAAPAPKTLTFAQTLSSRPSRAGDNLRQQAAIRHAASRTGNATLPPIHESQYPNKADGNDLAQAMGHMGLGDSTAAGPPHLKANLYAPSMAPVYSTQSIVMPPQPNWTPSTSVSLVVTMKNKHKRQGWFENDVCITSNFHKGSFQVGDVVSVPYHVANRCPTAQPGIEVNQTKVGPVFSKRRMFIILWHTDEYMFGLPLYSWHQVGISKKTKYIKDYVSVGNYKYKNKFHMTGHHNPIWFVHKRDDSELTSSTTCHITGAHMIAYDEDIGKVGRLTGKSYHALLKLWDLRNKEHRSVQGTFPPEGAQDPRWANQQVFQQNNQQGCQQMNQQANSQANPRGYQHMNQLSVSSHLAATSHEPDGLIHVPFRGRGM</sequence>
<reference evidence="4" key="1">
    <citation type="journal article" date="2017" name="bioRxiv">
        <title>Conservation of a gene cluster reveals novel cercosporin biosynthetic mechanisms and extends production to the genus Colletotrichum.</title>
        <authorList>
            <person name="de Jonge R."/>
            <person name="Ebert M.K."/>
            <person name="Huitt-Roehl C.R."/>
            <person name="Pal P."/>
            <person name="Suttle J.C."/>
            <person name="Spanner R.E."/>
            <person name="Neubauer J.D."/>
            <person name="Jurick W.M.II."/>
            <person name="Stott K.A."/>
            <person name="Secor G.A."/>
            <person name="Thomma B.P.H.J."/>
            <person name="Van de Peer Y."/>
            <person name="Townsend C.A."/>
            <person name="Bolton M.D."/>
        </authorList>
    </citation>
    <scope>NUCLEOTIDE SEQUENCE [LARGE SCALE GENOMIC DNA]</scope>
    <source>
        <strain evidence="4">CBS538.71</strain>
    </source>
</reference>
<feature type="region of interest" description="Disordered" evidence="1">
    <location>
        <begin position="1"/>
        <end position="39"/>
    </location>
</feature>
<dbReference type="Pfam" id="PF20233">
    <property type="entry name" value="DUF6590"/>
    <property type="match status" value="1"/>
</dbReference>
<proteinExistence type="predicted"/>
<protein>
    <recommendedName>
        <fullName evidence="2">DUF6590 domain-containing protein</fullName>
    </recommendedName>
</protein>
<evidence type="ECO:0000259" key="2">
    <source>
        <dbReference type="Pfam" id="PF20233"/>
    </source>
</evidence>
<dbReference type="OrthoDB" id="3438983at2759"/>
<evidence type="ECO:0000313" key="3">
    <source>
        <dbReference type="EMBL" id="PPJ58813.1"/>
    </source>
</evidence>
<evidence type="ECO:0000313" key="4">
    <source>
        <dbReference type="Proteomes" id="UP000237631"/>
    </source>
</evidence>
<organism evidence="3 4">
    <name type="scientific">Cercospora berteroae</name>
    <dbReference type="NCBI Taxonomy" id="357750"/>
    <lineage>
        <taxon>Eukaryota</taxon>
        <taxon>Fungi</taxon>
        <taxon>Dikarya</taxon>
        <taxon>Ascomycota</taxon>
        <taxon>Pezizomycotina</taxon>
        <taxon>Dothideomycetes</taxon>
        <taxon>Dothideomycetidae</taxon>
        <taxon>Mycosphaerellales</taxon>
        <taxon>Mycosphaerellaceae</taxon>
        <taxon>Cercospora</taxon>
    </lineage>
</organism>
<accession>A0A2S6CGK7</accession>
<name>A0A2S6CGK7_9PEZI</name>
<keyword evidence="4" id="KW-1185">Reference proteome</keyword>
<dbReference type="InterPro" id="IPR046497">
    <property type="entry name" value="DUF6590"/>
</dbReference>
<gene>
    <name evidence="3" type="ORF">CBER1_10450</name>
</gene>
<dbReference type="Proteomes" id="UP000237631">
    <property type="component" value="Unassembled WGS sequence"/>
</dbReference>
<comment type="caution">
    <text evidence="3">The sequence shown here is derived from an EMBL/GenBank/DDBJ whole genome shotgun (WGS) entry which is preliminary data.</text>
</comment>
<feature type="domain" description="DUF6590" evidence="2">
    <location>
        <begin position="175"/>
        <end position="316"/>
    </location>
</feature>
<dbReference type="AlphaFoldDB" id="A0A2S6CGK7"/>
<feature type="region of interest" description="Disordered" evidence="1">
    <location>
        <begin position="69"/>
        <end position="98"/>
    </location>
</feature>
<dbReference type="EMBL" id="PNEN01000445">
    <property type="protein sequence ID" value="PPJ58813.1"/>
    <property type="molecule type" value="Genomic_DNA"/>
</dbReference>